<evidence type="ECO:0000313" key="2">
    <source>
        <dbReference type="EMBL" id="QKS56144.1"/>
    </source>
</evidence>
<evidence type="ECO:0000313" key="3">
    <source>
        <dbReference type="Proteomes" id="UP000509327"/>
    </source>
</evidence>
<dbReference type="InterPro" id="IPR010310">
    <property type="entry name" value="T7SS_ESAT-6-like"/>
</dbReference>
<organism evidence="2 3">
    <name type="scientific">Paenibacillus barcinonensis</name>
    <dbReference type="NCBI Taxonomy" id="198119"/>
    <lineage>
        <taxon>Bacteria</taxon>
        <taxon>Bacillati</taxon>
        <taxon>Bacillota</taxon>
        <taxon>Bacilli</taxon>
        <taxon>Bacillales</taxon>
        <taxon>Paenibacillaceae</taxon>
        <taxon>Paenibacillus</taxon>
    </lineage>
</organism>
<feature type="compositionally biased region" description="Basic and acidic residues" evidence="1">
    <location>
        <begin position="278"/>
        <end position="287"/>
    </location>
</feature>
<dbReference type="Pfam" id="PF06013">
    <property type="entry name" value="WXG100"/>
    <property type="match status" value="1"/>
</dbReference>
<dbReference type="Proteomes" id="UP000509327">
    <property type="component" value="Chromosome"/>
</dbReference>
<dbReference type="SUPFAM" id="SSF140453">
    <property type="entry name" value="EsxAB dimer-like"/>
    <property type="match status" value="1"/>
</dbReference>
<protein>
    <submittedName>
        <fullName evidence="2">WXG100 family type VII secretion target</fullName>
    </submittedName>
</protein>
<dbReference type="EMBL" id="CP054614">
    <property type="protein sequence ID" value="QKS56144.1"/>
    <property type="molecule type" value="Genomic_DNA"/>
</dbReference>
<sequence>MSRIQVTPERLFEAAREVEETREQMEDTREELVRLIRWMESMWSGMVRERFLERFEENQPRMIDTLESLAHIAKELREIGVRFQQADEVSGAAVAGNVATMSIGLKATQSNDDKGYQMKYDTYLRIWLPVNEKGVTDQAALQAYERDHGKIDVTKMGQPPGANSVPEQDLIQLQIEAFELGVNPFTGEPVTDDYAKMMISSLKWSQIVAGIGMVTGSMKSGKGPYKGRGTSAALDKVKQTIRDAKAKREQAGKSGKGTGEVNKPNLYDKAGNYTGGRTQKELDDLARDPASNGKIEPKNIREREVGLAVEERGQLGKLVRDPQAENGAEFIDTYSGLKWDVKSFESYPSGDNGIPITNPKKGAFTIKQGMKKLQKEFDNGNNVIIDTRKMEPEHVKQLKKAIDEEGVTDKIIWYP</sequence>
<dbReference type="InterPro" id="IPR036689">
    <property type="entry name" value="ESAT-6-like_sf"/>
</dbReference>
<proteinExistence type="predicted"/>
<reference evidence="2 3" key="1">
    <citation type="submission" date="2020-06" db="EMBL/GenBank/DDBJ databases">
        <title>Complete genome of Paenibacillus barcinonensis KACC11450.</title>
        <authorList>
            <person name="Kim M."/>
            <person name="Park Y.-J."/>
            <person name="Shin J.-H."/>
        </authorList>
    </citation>
    <scope>NUCLEOTIDE SEQUENCE [LARGE SCALE GENOMIC DNA]</scope>
    <source>
        <strain evidence="2 3">KACC11450</strain>
    </source>
</reference>
<dbReference type="Gene3D" id="1.10.287.850">
    <property type="entry name" value="HP0062-like domain"/>
    <property type="match status" value="1"/>
</dbReference>
<gene>
    <name evidence="2" type="ORF">HUB98_07160</name>
</gene>
<dbReference type="NCBIfam" id="TIGR03930">
    <property type="entry name" value="WXG100_ESAT6"/>
    <property type="match status" value="1"/>
</dbReference>
<dbReference type="RefSeq" id="WP_174812121.1">
    <property type="nucleotide sequence ID" value="NZ_CP054614.1"/>
</dbReference>
<accession>A0ABX6Q1T1</accession>
<name>A0ABX6Q1T1_PAEBA</name>
<keyword evidence="3" id="KW-1185">Reference proteome</keyword>
<feature type="region of interest" description="Disordered" evidence="1">
    <location>
        <begin position="243"/>
        <end position="298"/>
    </location>
</feature>
<evidence type="ECO:0000256" key="1">
    <source>
        <dbReference type="SAM" id="MobiDB-lite"/>
    </source>
</evidence>